<keyword evidence="4" id="KW-0472">Membrane</keyword>
<comment type="subcellular location">
    <subcellularLocation>
        <location evidence="1">Membrane</location>
    </subcellularLocation>
</comment>
<dbReference type="PANTHER" id="PTHR35371:SF1">
    <property type="entry name" value="BLR7753 PROTEIN"/>
    <property type="match status" value="1"/>
</dbReference>
<dbReference type="AlphaFoldDB" id="A0A9P6CG49"/>
<accession>A0A9P6CG49</accession>
<comment type="caution">
    <text evidence="5">The sequence shown here is derived from an EMBL/GenBank/DDBJ whole genome shotgun (WGS) entry which is preliminary data.</text>
</comment>
<keyword evidence="2" id="KW-0812">Transmembrane</keyword>
<protein>
    <submittedName>
        <fullName evidence="5">Uncharacterized protein</fullName>
    </submittedName>
</protein>
<dbReference type="Proteomes" id="UP000807353">
    <property type="component" value="Unassembled WGS sequence"/>
</dbReference>
<dbReference type="SUPFAM" id="SSF161084">
    <property type="entry name" value="MAPEG domain-like"/>
    <property type="match status" value="1"/>
</dbReference>
<dbReference type="GO" id="GO:0016020">
    <property type="term" value="C:membrane"/>
    <property type="evidence" value="ECO:0007669"/>
    <property type="project" value="UniProtKB-SubCell"/>
</dbReference>
<dbReference type="EMBL" id="MU150312">
    <property type="protein sequence ID" value="KAF9459654.1"/>
    <property type="molecule type" value="Genomic_DNA"/>
</dbReference>
<evidence type="ECO:0000256" key="2">
    <source>
        <dbReference type="ARBA" id="ARBA00022692"/>
    </source>
</evidence>
<name>A0A9P6CG49_9AGAR</name>
<dbReference type="Gene3D" id="1.20.120.550">
    <property type="entry name" value="Membrane associated eicosanoid/glutathione metabolism-like domain"/>
    <property type="match status" value="1"/>
</dbReference>
<dbReference type="InterPro" id="IPR023352">
    <property type="entry name" value="MAPEG-like_dom_sf"/>
</dbReference>
<evidence type="ECO:0000313" key="5">
    <source>
        <dbReference type="EMBL" id="KAF9459654.1"/>
    </source>
</evidence>
<proteinExistence type="predicted"/>
<sequence>MSLSLSTPLSLYSIPIVWFLGFYPNVLKGALITKAAGSYNNVAPRTNVSRLTTKKVDPEITARVARMEAAHMNGNENFPIWAAAVLAGHVVGIDHQTLNTVALAHIILRIMYNYIYINQSSQIQGAIRSAIWTSAISLPFYLFIKAANIVRVR</sequence>
<keyword evidence="3" id="KW-1133">Transmembrane helix</keyword>
<evidence type="ECO:0000256" key="3">
    <source>
        <dbReference type="ARBA" id="ARBA00022989"/>
    </source>
</evidence>
<gene>
    <name evidence="5" type="ORF">BDZ94DRAFT_1267706</name>
</gene>
<keyword evidence="6" id="KW-1185">Reference proteome</keyword>
<evidence type="ECO:0000313" key="6">
    <source>
        <dbReference type="Proteomes" id="UP000807353"/>
    </source>
</evidence>
<dbReference type="PANTHER" id="PTHR35371">
    <property type="entry name" value="INNER MEMBRANE PROTEIN"/>
    <property type="match status" value="1"/>
</dbReference>
<reference evidence="5" key="1">
    <citation type="submission" date="2020-11" db="EMBL/GenBank/DDBJ databases">
        <authorList>
            <consortium name="DOE Joint Genome Institute"/>
            <person name="Ahrendt S."/>
            <person name="Riley R."/>
            <person name="Andreopoulos W."/>
            <person name="Labutti K."/>
            <person name="Pangilinan J."/>
            <person name="Ruiz-Duenas F.J."/>
            <person name="Barrasa J.M."/>
            <person name="Sanchez-Garcia M."/>
            <person name="Camarero S."/>
            <person name="Miyauchi S."/>
            <person name="Serrano A."/>
            <person name="Linde D."/>
            <person name="Babiker R."/>
            <person name="Drula E."/>
            <person name="Ayuso-Fernandez I."/>
            <person name="Pacheco R."/>
            <person name="Padilla G."/>
            <person name="Ferreira P."/>
            <person name="Barriuso J."/>
            <person name="Kellner H."/>
            <person name="Castanera R."/>
            <person name="Alfaro M."/>
            <person name="Ramirez L."/>
            <person name="Pisabarro A.G."/>
            <person name="Kuo A."/>
            <person name="Tritt A."/>
            <person name="Lipzen A."/>
            <person name="He G."/>
            <person name="Yan M."/>
            <person name="Ng V."/>
            <person name="Cullen D."/>
            <person name="Martin F."/>
            <person name="Rosso M.-N."/>
            <person name="Henrissat B."/>
            <person name="Hibbett D."/>
            <person name="Martinez A.T."/>
            <person name="Grigoriev I.V."/>
        </authorList>
    </citation>
    <scope>NUCLEOTIDE SEQUENCE</scope>
    <source>
        <strain evidence="5">CBS 247.69</strain>
    </source>
</reference>
<dbReference type="InterPro" id="IPR001129">
    <property type="entry name" value="Membr-assoc_MAPEG"/>
</dbReference>
<dbReference type="Pfam" id="PF01124">
    <property type="entry name" value="MAPEG"/>
    <property type="match status" value="1"/>
</dbReference>
<evidence type="ECO:0000256" key="4">
    <source>
        <dbReference type="ARBA" id="ARBA00023136"/>
    </source>
</evidence>
<dbReference type="OrthoDB" id="2122304at2759"/>
<evidence type="ECO:0000256" key="1">
    <source>
        <dbReference type="ARBA" id="ARBA00004370"/>
    </source>
</evidence>
<organism evidence="5 6">
    <name type="scientific">Collybia nuda</name>
    <dbReference type="NCBI Taxonomy" id="64659"/>
    <lineage>
        <taxon>Eukaryota</taxon>
        <taxon>Fungi</taxon>
        <taxon>Dikarya</taxon>
        <taxon>Basidiomycota</taxon>
        <taxon>Agaricomycotina</taxon>
        <taxon>Agaricomycetes</taxon>
        <taxon>Agaricomycetidae</taxon>
        <taxon>Agaricales</taxon>
        <taxon>Tricholomatineae</taxon>
        <taxon>Clitocybaceae</taxon>
        <taxon>Collybia</taxon>
    </lineage>
</organism>